<evidence type="ECO:0000313" key="2">
    <source>
        <dbReference type="Proteomes" id="UP000267017"/>
    </source>
</evidence>
<sequence>MNEDGEILIPKEWVYVGQRVVDGKRVYAWKVLGENDSIGYYKKPLAAASVGGVYRFFESDDGKTIKVSGTYSPVYLRKHDNIEEVRIWAFKDEAAKQELSVKSMNTKASKVDPLEDLLSSLRRISKKLSSTERRALLSRIADEIFTEN</sequence>
<dbReference type="EMBL" id="RRCN01000002">
    <property type="protein sequence ID" value="RRJ54707.1"/>
    <property type="molecule type" value="Genomic_DNA"/>
</dbReference>
<comment type="caution">
    <text evidence="1">The sequence shown here is derived from an EMBL/GenBank/DDBJ whole genome shotgun (WGS) entry which is preliminary data.</text>
</comment>
<dbReference type="RefSeq" id="WP_128635794.1">
    <property type="nucleotide sequence ID" value="NZ_RRCN01000002.1"/>
</dbReference>
<gene>
    <name evidence="1" type="ORF">EHV15_34485</name>
</gene>
<dbReference type="OrthoDB" id="2611309at2"/>
<accession>A0A3P3T9K5</accession>
<organism evidence="1 2">
    <name type="scientific">Paenibacillus oralis</name>
    <dbReference type="NCBI Taxonomy" id="2490856"/>
    <lineage>
        <taxon>Bacteria</taxon>
        <taxon>Bacillati</taxon>
        <taxon>Bacillota</taxon>
        <taxon>Bacilli</taxon>
        <taxon>Bacillales</taxon>
        <taxon>Paenibacillaceae</taxon>
        <taxon>Paenibacillus</taxon>
    </lineage>
</organism>
<proteinExistence type="predicted"/>
<reference evidence="1 2" key="1">
    <citation type="submission" date="2018-11" db="EMBL/GenBank/DDBJ databases">
        <title>Genome sequencing of Paenibacillus sp. KCOM 3021 (= ChDC PVNT-B20).</title>
        <authorList>
            <person name="Kook J.-K."/>
            <person name="Park S.-N."/>
            <person name="Lim Y.K."/>
        </authorList>
    </citation>
    <scope>NUCLEOTIDE SEQUENCE [LARGE SCALE GENOMIC DNA]</scope>
    <source>
        <strain evidence="1 2">KCOM 3021</strain>
    </source>
</reference>
<dbReference type="AlphaFoldDB" id="A0A3P3T9K5"/>
<protein>
    <submittedName>
        <fullName evidence="1">Uncharacterized protein</fullName>
    </submittedName>
</protein>
<dbReference type="Proteomes" id="UP000267017">
    <property type="component" value="Unassembled WGS sequence"/>
</dbReference>
<name>A0A3P3T9K5_9BACL</name>
<keyword evidence="2" id="KW-1185">Reference proteome</keyword>
<evidence type="ECO:0000313" key="1">
    <source>
        <dbReference type="EMBL" id="RRJ54707.1"/>
    </source>
</evidence>